<reference evidence="2" key="1">
    <citation type="journal article" date="2021" name="IMA Fungus">
        <title>Genomic characterization of three marine fungi, including Emericellopsis atlantica sp. nov. with signatures of a generalist lifestyle and marine biomass degradation.</title>
        <authorList>
            <person name="Hagestad O.C."/>
            <person name="Hou L."/>
            <person name="Andersen J.H."/>
            <person name="Hansen E.H."/>
            <person name="Altermark B."/>
            <person name="Li C."/>
            <person name="Kuhnert E."/>
            <person name="Cox R.J."/>
            <person name="Crous P.W."/>
            <person name="Spatafora J.W."/>
            <person name="Lail K."/>
            <person name="Amirebrahimi M."/>
            <person name="Lipzen A."/>
            <person name="Pangilinan J."/>
            <person name="Andreopoulos W."/>
            <person name="Hayes R.D."/>
            <person name="Ng V."/>
            <person name="Grigoriev I.V."/>
            <person name="Jackson S.A."/>
            <person name="Sutton T.D.S."/>
            <person name="Dobson A.D.W."/>
            <person name="Rama T."/>
        </authorList>
    </citation>
    <scope>NUCLEOTIDE SEQUENCE</scope>
    <source>
        <strain evidence="2">TRa3180A</strain>
    </source>
</reference>
<organism evidence="2 3">
    <name type="scientific">Calycina marina</name>
    <dbReference type="NCBI Taxonomy" id="1763456"/>
    <lineage>
        <taxon>Eukaryota</taxon>
        <taxon>Fungi</taxon>
        <taxon>Dikarya</taxon>
        <taxon>Ascomycota</taxon>
        <taxon>Pezizomycotina</taxon>
        <taxon>Leotiomycetes</taxon>
        <taxon>Helotiales</taxon>
        <taxon>Pezizellaceae</taxon>
        <taxon>Calycina</taxon>
    </lineage>
</organism>
<evidence type="ECO:0000313" key="3">
    <source>
        <dbReference type="Proteomes" id="UP000887226"/>
    </source>
</evidence>
<protein>
    <submittedName>
        <fullName evidence="2">Uncharacterized protein</fullName>
    </submittedName>
</protein>
<comment type="caution">
    <text evidence="2">The sequence shown here is derived from an EMBL/GenBank/DDBJ whole genome shotgun (WGS) entry which is preliminary data.</text>
</comment>
<evidence type="ECO:0000313" key="2">
    <source>
        <dbReference type="EMBL" id="KAG9243876.1"/>
    </source>
</evidence>
<name>A0A9P7Z251_9HELO</name>
<feature type="compositionally biased region" description="Polar residues" evidence="1">
    <location>
        <begin position="99"/>
        <end position="108"/>
    </location>
</feature>
<feature type="compositionally biased region" description="Polar residues" evidence="1">
    <location>
        <begin position="115"/>
        <end position="133"/>
    </location>
</feature>
<dbReference type="Proteomes" id="UP000887226">
    <property type="component" value="Unassembled WGS sequence"/>
</dbReference>
<gene>
    <name evidence="2" type="ORF">BJ878DRAFT_98899</name>
</gene>
<dbReference type="AlphaFoldDB" id="A0A9P7Z251"/>
<evidence type="ECO:0000256" key="1">
    <source>
        <dbReference type="SAM" id="MobiDB-lite"/>
    </source>
</evidence>
<keyword evidence="3" id="KW-1185">Reference proteome</keyword>
<feature type="region of interest" description="Disordered" evidence="1">
    <location>
        <begin position="89"/>
        <end position="148"/>
    </location>
</feature>
<dbReference type="EMBL" id="MU253945">
    <property type="protein sequence ID" value="KAG9243876.1"/>
    <property type="molecule type" value="Genomic_DNA"/>
</dbReference>
<proteinExistence type="predicted"/>
<accession>A0A9P7Z251</accession>
<sequence>MVATICRVVNKVRLRRAYFQNARPENIFSRNKGKENLNSSMGTSRSKYPKHWSGWRWSDESQCYIQCTQSANGEFEYQSDLVVDNIIDPAAPRSDQAPEHNTNLNSYDSEYIDNTGPSGDSQYGYTQSTNSSGPYLDEDMNSTSVNPSESLRSSSLLLILHTRLLHKLYRMSALTLKLFQISTIRRSRECLLKVPINTLEVNKLDHPTTRILGPTEAAAVARQLGGMGMGTRIRTTTITTTITIRDILGTGYVFSV</sequence>